<evidence type="ECO:0000313" key="10">
    <source>
        <dbReference type="Proteomes" id="UP000036987"/>
    </source>
</evidence>
<dbReference type="OMA" id="NNFYKVK"/>
<evidence type="ECO:0000313" key="9">
    <source>
        <dbReference type="EMBL" id="KMZ69103.1"/>
    </source>
</evidence>
<evidence type="ECO:0000256" key="7">
    <source>
        <dbReference type="SAM" id="Phobius"/>
    </source>
</evidence>
<evidence type="ECO:0000259" key="8">
    <source>
        <dbReference type="Pfam" id="PF01490"/>
    </source>
</evidence>
<evidence type="ECO:0000256" key="5">
    <source>
        <dbReference type="ARBA" id="ARBA00022989"/>
    </source>
</evidence>
<organism evidence="9 10">
    <name type="scientific">Zostera marina</name>
    <name type="common">Eelgrass</name>
    <dbReference type="NCBI Taxonomy" id="29655"/>
    <lineage>
        <taxon>Eukaryota</taxon>
        <taxon>Viridiplantae</taxon>
        <taxon>Streptophyta</taxon>
        <taxon>Embryophyta</taxon>
        <taxon>Tracheophyta</taxon>
        <taxon>Spermatophyta</taxon>
        <taxon>Magnoliopsida</taxon>
        <taxon>Liliopsida</taxon>
        <taxon>Zosteraceae</taxon>
        <taxon>Zostera</taxon>
    </lineage>
</organism>
<keyword evidence="3 7" id="KW-0812">Transmembrane</keyword>
<keyword evidence="6 7" id="KW-0472">Membrane</keyword>
<feature type="transmembrane region" description="Helical" evidence="7">
    <location>
        <begin position="301"/>
        <end position="322"/>
    </location>
</feature>
<evidence type="ECO:0000256" key="1">
    <source>
        <dbReference type="ARBA" id="ARBA00004370"/>
    </source>
</evidence>
<gene>
    <name evidence="9" type="ORF">ZOSMA_221G00140</name>
</gene>
<sequence>MDIEKFSHSLDDDGIRRTGTTKTCVAHIIASVIGSGVLSLAWGTAQLGWIGGPVAMIFFAIITYISAFLLSDCYRSPDSVTGARNNTYMDAVRVNLGQRQTFVCGFLQYLSMFGAAITYTITTSASMRAIQRSNCYHRQGHSATCEFSGKTSMIIFGVVQIVCSFIPDFHNMAWLSVIAAAMSFSYSSIGLGLGLAKTIGNGGIKGDILGIPAHTQSQKVWNVSQALGDIAFSFPYALILLEIQDTLRSPPAENKTMKKASVISVLITTFFYLGCGCFGYAAFGDNTPGNIVAGSGFYEPFWLLDFANACIILHLIGGYQIYSQPIYALVDRWVPAKFPNNKYVNMSSSIRMPLSSKPFKLSLLRVVFRTTYVVTATALAIIFPYFNQVLGILGALNFWPLAIYFPVQMYLLQKKIPKWSSKWIALEILSGLCLALSIFALAGSVEGVVKKKLG</sequence>
<feature type="domain" description="Amino acid transporter transmembrane" evidence="8">
    <location>
        <begin position="18"/>
        <end position="448"/>
    </location>
</feature>
<dbReference type="Pfam" id="PF01490">
    <property type="entry name" value="Aa_trans"/>
    <property type="match status" value="1"/>
</dbReference>
<dbReference type="Proteomes" id="UP000036987">
    <property type="component" value="Unassembled WGS sequence"/>
</dbReference>
<keyword evidence="10" id="KW-1185">Reference proteome</keyword>
<dbReference type="GO" id="GO:0015171">
    <property type="term" value="F:amino acid transmembrane transporter activity"/>
    <property type="evidence" value="ECO:0000318"/>
    <property type="project" value="GO_Central"/>
</dbReference>
<dbReference type="PANTHER" id="PTHR48017">
    <property type="entry name" value="OS05G0424000 PROTEIN-RELATED"/>
    <property type="match status" value="1"/>
</dbReference>
<dbReference type="STRING" id="29655.A0A0K9PJ90"/>
<name>A0A0K9PJ90_ZOSMR</name>
<dbReference type="EMBL" id="LFYR01000789">
    <property type="protein sequence ID" value="KMZ69103.1"/>
    <property type="molecule type" value="Genomic_DNA"/>
</dbReference>
<feature type="transmembrane region" description="Helical" evidence="7">
    <location>
        <begin position="392"/>
        <end position="412"/>
    </location>
</feature>
<evidence type="ECO:0000256" key="2">
    <source>
        <dbReference type="ARBA" id="ARBA00022448"/>
    </source>
</evidence>
<dbReference type="OrthoDB" id="40134at2759"/>
<comment type="caution">
    <text evidence="9">The sequence shown here is derived from an EMBL/GenBank/DDBJ whole genome shotgun (WGS) entry which is preliminary data.</text>
</comment>
<evidence type="ECO:0000256" key="3">
    <source>
        <dbReference type="ARBA" id="ARBA00022692"/>
    </source>
</evidence>
<comment type="subcellular location">
    <subcellularLocation>
        <location evidence="1">Membrane</location>
    </subcellularLocation>
</comment>
<feature type="transmembrane region" description="Helical" evidence="7">
    <location>
        <begin position="49"/>
        <end position="70"/>
    </location>
</feature>
<reference evidence="10" key="1">
    <citation type="journal article" date="2016" name="Nature">
        <title>The genome of the seagrass Zostera marina reveals angiosperm adaptation to the sea.</title>
        <authorList>
            <person name="Olsen J.L."/>
            <person name="Rouze P."/>
            <person name="Verhelst B."/>
            <person name="Lin Y.-C."/>
            <person name="Bayer T."/>
            <person name="Collen J."/>
            <person name="Dattolo E."/>
            <person name="De Paoli E."/>
            <person name="Dittami S."/>
            <person name="Maumus F."/>
            <person name="Michel G."/>
            <person name="Kersting A."/>
            <person name="Lauritano C."/>
            <person name="Lohaus R."/>
            <person name="Toepel M."/>
            <person name="Tonon T."/>
            <person name="Vanneste K."/>
            <person name="Amirebrahimi M."/>
            <person name="Brakel J."/>
            <person name="Bostroem C."/>
            <person name="Chovatia M."/>
            <person name="Grimwood J."/>
            <person name="Jenkins J.W."/>
            <person name="Jueterbock A."/>
            <person name="Mraz A."/>
            <person name="Stam W.T."/>
            <person name="Tice H."/>
            <person name="Bornberg-Bauer E."/>
            <person name="Green P.J."/>
            <person name="Pearson G.A."/>
            <person name="Procaccini G."/>
            <person name="Duarte C.M."/>
            <person name="Schmutz J."/>
            <person name="Reusch T.B.H."/>
            <person name="Van de Peer Y."/>
        </authorList>
    </citation>
    <scope>NUCLEOTIDE SEQUENCE [LARGE SCALE GENOMIC DNA]</scope>
    <source>
        <strain evidence="10">cv. Finnish</strain>
    </source>
</reference>
<feature type="transmembrane region" description="Helical" evidence="7">
    <location>
        <begin position="24"/>
        <end position="43"/>
    </location>
</feature>
<dbReference type="GO" id="GO:0016020">
    <property type="term" value="C:membrane"/>
    <property type="evidence" value="ECO:0000318"/>
    <property type="project" value="GO_Central"/>
</dbReference>
<feature type="transmembrane region" description="Helical" evidence="7">
    <location>
        <begin position="366"/>
        <end position="386"/>
    </location>
</feature>
<feature type="transmembrane region" description="Helical" evidence="7">
    <location>
        <begin position="262"/>
        <end position="281"/>
    </location>
</feature>
<dbReference type="InterPro" id="IPR013057">
    <property type="entry name" value="AA_transpt_TM"/>
</dbReference>
<feature type="transmembrane region" description="Helical" evidence="7">
    <location>
        <begin position="424"/>
        <end position="445"/>
    </location>
</feature>
<keyword evidence="2" id="KW-0813">Transport</keyword>
<evidence type="ECO:0000256" key="4">
    <source>
        <dbReference type="ARBA" id="ARBA00022970"/>
    </source>
</evidence>
<accession>A0A0K9PJ90</accession>
<keyword evidence="4" id="KW-0029">Amino-acid transport</keyword>
<keyword evidence="5 7" id="KW-1133">Transmembrane helix</keyword>
<feature type="transmembrane region" description="Helical" evidence="7">
    <location>
        <begin position="173"/>
        <end position="196"/>
    </location>
</feature>
<evidence type="ECO:0000256" key="6">
    <source>
        <dbReference type="ARBA" id="ARBA00023136"/>
    </source>
</evidence>
<dbReference type="GO" id="GO:0003333">
    <property type="term" value="P:amino acid transmembrane transport"/>
    <property type="evidence" value="ECO:0000318"/>
    <property type="project" value="GO_Central"/>
</dbReference>
<protein>
    <submittedName>
        <fullName evidence="9">Amino acid permease</fullName>
    </submittedName>
</protein>
<proteinExistence type="predicted"/>
<dbReference type="AlphaFoldDB" id="A0A0K9PJ90"/>